<reference evidence="1" key="2">
    <citation type="journal article" date="2015" name="Data Brief">
        <title>Shoot transcriptome of the giant reed, Arundo donax.</title>
        <authorList>
            <person name="Barrero R.A."/>
            <person name="Guerrero F.D."/>
            <person name="Moolhuijzen P."/>
            <person name="Goolsby J.A."/>
            <person name="Tidwell J."/>
            <person name="Bellgard S.E."/>
            <person name="Bellgard M.I."/>
        </authorList>
    </citation>
    <scope>NUCLEOTIDE SEQUENCE</scope>
    <source>
        <tissue evidence="1">Shoot tissue taken approximately 20 cm above the soil surface</tissue>
    </source>
</reference>
<reference evidence="1" key="1">
    <citation type="submission" date="2014-09" db="EMBL/GenBank/DDBJ databases">
        <authorList>
            <person name="Magalhaes I.L.F."/>
            <person name="Oliveira U."/>
            <person name="Santos F.R."/>
            <person name="Vidigal T.H.D.A."/>
            <person name="Brescovit A.D."/>
            <person name="Santos A.J."/>
        </authorList>
    </citation>
    <scope>NUCLEOTIDE SEQUENCE</scope>
    <source>
        <tissue evidence="1">Shoot tissue taken approximately 20 cm above the soil surface</tissue>
    </source>
</reference>
<dbReference type="AlphaFoldDB" id="A0A0A9EPE2"/>
<accession>A0A0A9EPE2</accession>
<organism evidence="1">
    <name type="scientific">Arundo donax</name>
    <name type="common">Giant reed</name>
    <name type="synonym">Donax arundinaceus</name>
    <dbReference type="NCBI Taxonomy" id="35708"/>
    <lineage>
        <taxon>Eukaryota</taxon>
        <taxon>Viridiplantae</taxon>
        <taxon>Streptophyta</taxon>
        <taxon>Embryophyta</taxon>
        <taxon>Tracheophyta</taxon>
        <taxon>Spermatophyta</taxon>
        <taxon>Magnoliopsida</taxon>
        <taxon>Liliopsida</taxon>
        <taxon>Poales</taxon>
        <taxon>Poaceae</taxon>
        <taxon>PACMAD clade</taxon>
        <taxon>Arundinoideae</taxon>
        <taxon>Arundineae</taxon>
        <taxon>Arundo</taxon>
    </lineage>
</organism>
<evidence type="ECO:0000313" key="1">
    <source>
        <dbReference type="EMBL" id="JAE00874.1"/>
    </source>
</evidence>
<proteinExistence type="predicted"/>
<name>A0A0A9EPE2_ARUDO</name>
<protein>
    <submittedName>
        <fullName evidence="1">Uncharacterized protein</fullName>
    </submittedName>
</protein>
<dbReference type="EMBL" id="GBRH01197022">
    <property type="protein sequence ID" value="JAE00874.1"/>
    <property type="molecule type" value="Transcribed_RNA"/>
</dbReference>
<sequence length="25" mass="2611">MGSACSLPGRRCSSEQCLMPPSSLL</sequence>